<feature type="domain" description="Transposase IS66 central" evidence="1">
    <location>
        <begin position="2"/>
        <end position="119"/>
    </location>
</feature>
<dbReference type="PANTHER" id="PTHR33678:SF1">
    <property type="entry name" value="BLL1576 PROTEIN"/>
    <property type="match status" value="1"/>
</dbReference>
<dbReference type="RefSeq" id="WP_308702756.1">
    <property type="nucleotide sequence ID" value="NZ_AP027463.1"/>
</dbReference>
<dbReference type="Pfam" id="PF03050">
    <property type="entry name" value="DDE_Tnp_IS66"/>
    <property type="match status" value="1"/>
</dbReference>
<protein>
    <submittedName>
        <fullName evidence="2">Transposase</fullName>
    </submittedName>
</protein>
<accession>A0ABU1A7X7</accession>
<gene>
    <name evidence="2" type="ORF">RA086_04860</name>
</gene>
<evidence type="ECO:0000313" key="2">
    <source>
        <dbReference type="EMBL" id="MDQ7936973.1"/>
    </source>
</evidence>
<evidence type="ECO:0000313" key="3">
    <source>
        <dbReference type="Proteomes" id="UP001227831"/>
    </source>
</evidence>
<dbReference type="InterPro" id="IPR052344">
    <property type="entry name" value="Transposase-related"/>
</dbReference>
<dbReference type="Proteomes" id="UP001227831">
    <property type="component" value="Unassembled WGS sequence"/>
</dbReference>
<organism evidence="2 3">
    <name type="scientific">Lactiplantibacillus brownii</name>
    <dbReference type="NCBI Taxonomy" id="3069269"/>
    <lineage>
        <taxon>Bacteria</taxon>
        <taxon>Bacillati</taxon>
        <taxon>Bacillota</taxon>
        <taxon>Bacilli</taxon>
        <taxon>Lactobacillales</taxon>
        <taxon>Lactobacillaceae</taxon>
        <taxon>Lactiplantibacillus</taxon>
    </lineage>
</organism>
<sequence length="137" mass="15305">MDLSETTIANWVIKVSQIMVPLYEQLRQQLVQQPCLQGDETPIEVLREPGKAAKSESYMWVMRSVTHQAKRGVFYAYGTSRASSFAESLYAGFTGTLQCDGYAGYNILDDSVIRVGCWARMSGENSMTPPILVKALR</sequence>
<reference evidence="2 3" key="1">
    <citation type="journal article" date="2023" name="Int. J. Syst. Evol. Microbiol.">
        <title>Lactiplantibacillus brownii sp. nov., a novel psychrotolerant species isolated from sauerkraut.</title>
        <authorList>
            <person name="Heng Y.C."/>
            <person name="Silvaraju S."/>
            <person name="Lee J.K.Y."/>
            <person name="Kittelmann S."/>
        </authorList>
    </citation>
    <scope>NUCLEOTIDE SEQUENCE [LARGE SCALE GENOMIC DNA]</scope>
    <source>
        <strain evidence="2 3">WILCCON 0030</strain>
    </source>
</reference>
<keyword evidence="3" id="KW-1185">Reference proteome</keyword>
<dbReference type="EMBL" id="JAVCWF010000001">
    <property type="protein sequence ID" value="MDQ7936973.1"/>
    <property type="molecule type" value="Genomic_DNA"/>
</dbReference>
<name>A0ABU1A7X7_9LACO</name>
<evidence type="ECO:0000259" key="1">
    <source>
        <dbReference type="Pfam" id="PF03050"/>
    </source>
</evidence>
<dbReference type="PANTHER" id="PTHR33678">
    <property type="entry name" value="BLL1576 PROTEIN"/>
    <property type="match status" value="1"/>
</dbReference>
<proteinExistence type="predicted"/>
<comment type="caution">
    <text evidence="2">The sequence shown here is derived from an EMBL/GenBank/DDBJ whole genome shotgun (WGS) entry which is preliminary data.</text>
</comment>
<dbReference type="InterPro" id="IPR004291">
    <property type="entry name" value="Transposase_IS66_central"/>
</dbReference>